<evidence type="ECO:0000313" key="3">
    <source>
        <dbReference type="Proteomes" id="UP000554235"/>
    </source>
</evidence>
<reference evidence="2 3" key="1">
    <citation type="submission" date="2020-01" db="EMBL/GenBank/DDBJ databases">
        <title>Identification and distribution of gene clusters putatively required for synthesis of sphingolipid metabolism inhibitors in phylogenetically diverse species of the filamentous fungus Fusarium.</title>
        <authorList>
            <person name="Kim H.-S."/>
            <person name="Busman M."/>
            <person name="Brown D.W."/>
            <person name="Divon H."/>
            <person name="Uhlig S."/>
            <person name="Proctor R.H."/>
        </authorList>
    </citation>
    <scope>NUCLEOTIDE SEQUENCE [LARGE SCALE GENOMIC DNA]</scope>
    <source>
        <strain evidence="2 3">NRRL 20459</strain>
    </source>
</reference>
<comment type="caution">
    <text evidence="2">The sequence shown here is derived from an EMBL/GenBank/DDBJ whole genome shotgun (WGS) entry which is preliminary data.</text>
</comment>
<name>A0A8H4LC02_9HYPO</name>
<gene>
    <name evidence="2" type="ORF">FALBO_7971</name>
</gene>
<protein>
    <submittedName>
        <fullName evidence="2">Uncharacterized protein</fullName>
    </submittedName>
</protein>
<sequence length="228" mass="25161">MSQAPRAHMAPSPDEYERSENDDPRDAAQILRSMQRHDGIETRVRKTRGKRKRDPPAIRARPGSQVEKPSPEQGAHAAQAAHAAQVHASRVHANNLAMEINPNQTVQFAVAIIPIQGLGCLVQGSSDVQLFIPNTMLPMYPTAGAQWPVFPAPQPPMGIPYNFAPPPQHSPTWHVHGMPDFPVDEMHYYPAAQIQPEFLGQPRPAGRTPLPSSRPMDGFPDVPRRGQQ</sequence>
<evidence type="ECO:0000256" key="1">
    <source>
        <dbReference type="SAM" id="MobiDB-lite"/>
    </source>
</evidence>
<dbReference type="AlphaFoldDB" id="A0A8H4LC02"/>
<proteinExistence type="predicted"/>
<dbReference type="EMBL" id="JAADYS010001077">
    <property type="protein sequence ID" value="KAF4465184.1"/>
    <property type="molecule type" value="Genomic_DNA"/>
</dbReference>
<accession>A0A8H4LC02</accession>
<feature type="region of interest" description="Disordered" evidence="1">
    <location>
        <begin position="1"/>
        <end position="75"/>
    </location>
</feature>
<organism evidence="2 3">
    <name type="scientific">Fusarium albosuccineum</name>
    <dbReference type="NCBI Taxonomy" id="1237068"/>
    <lineage>
        <taxon>Eukaryota</taxon>
        <taxon>Fungi</taxon>
        <taxon>Dikarya</taxon>
        <taxon>Ascomycota</taxon>
        <taxon>Pezizomycotina</taxon>
        <taxon>Sordariomycetes</taxon>
        <taxon>Hypocreomycetidae</taxon>
        <taxon>Hypocreales</taxon>
        <taxon>Nectriaceae</taxon>
        <taxon>Fusarium</taxon>
        <taxon>Fusarium decemcellulare species complex</taxon>
    </lineage>
</organism>
<keyword evidence="3" id="KW-1185">Reference proteome</keyword>
<feature type="compositionally biased region" description="Basic and acidic residues" evidence="1">
    <location>
        <begin position="15"/>
        <end position="26"/>
    </location>
</feature>
<feature type="compositionally biased region" description="Basic and acidic residues" evidence="1">
    <location>
        <begin position="35"/>
        <end position="44"/>
    </location>
</feature>
<dbReference type="Proteomes" id="UP000554235">
    <property type="component" value="Unassembled WGS sequence"/>
</dbReference>
<evidence type="ECO:0000313" key="2">
    <source>
        <dbReference type="EMBL" id="KAF4465184.1"/>
    </source>
</evidence>
<feature type="region of interest" description="Disordered" evidence="1">
    <location>
        <begin position="197"/>
        <end position="228"/>
    </location>
</feature>